<sequence length="317" mass="35445">MTNNQIKYMIEVAQTGSVNQAARNLFISQSALSNAIMSVEQEFGRKIFNRSSHGMTLTAFGKLFIAYITPIHQQLTQLYAMRSSSAGGNTPSLSIISNGFYYISDIVAAIGQSHQASGLRISLQEDYGGNVSDVIANGMADLGVVRLWNCYRERNLESFAGAKLIYHPVAELQVGVDVSRRSPLYESAGEDISPEELAGYPQIMHESLDFGPYADILSKLHLPAGGVRYVTDSRAAMYELLDSTPGYVLNSRKFPFNGRSRVDTRNREWRFIPLRDCAIRSEIGWLTRESQVLSPEAREFVRRLRDYLVLDIVPTDQ</sequence>
<dbReference type="PRINTS" id="PR00039">
    <property type="entry name" value="HTHLYSR"/>
</dbReference>
<keyword evidence="7" id="KW-1185">Reference proteome</keyword>
<dbReference type="Proteomes" id="UP000719500">
    <property type="component" value="Unassembled WGS sequence"/>
</dbReference>
<dbReference type="PANTHER" id="PTHR30346">
    <property type="entry name" value="TRANSCRIPTIONAL DUAL REGULATOR HCAR-RELATED"/>
    <property type="match status" value="1"/>
</dbReference>
<dbReference type="PROSITE" id="PS50931">
    <property type="entry name" value="HTH_LYSR"/>
    <property type="match status" value="1"/>
</dbReference>
<accession>A0ABS2FV38</accession>
<dbReference type="InterPro" id="IPR000847">
    <property type="entry name" value="LysR_HTH_N"/>
</dbReference>
<keyword evidence="3" id="KW-0238">DNA-binding</keyword>
<evidence type="ECO:0000256" key="1">
    <source>
        <dbReference type="ARBA" id="ARBA00009437"/>
    </source>
</evidence>
<dbReference type="Pfam" id="PF00126">
    <property type="entry name" value="HTH_1"/>
    <property type="match status" value="1"/>
</dbReference>
<dbReference type="Pfam" id="PF03466">
    <property type="entry name" value="LysR_substrate"/>
    <property type="match status" value="1"/>
</dbReference>
<organism evidence="6 7">
    <name type="scientific">Oscillibacter valericigenes</name>
    <dbReference type="NCBI Taxonomy" id="351091"/>
    <lineage>
        <taxon>Bacteria</taxon>
        <taxon>Bacillati</taxon>
        <taxon>Bacillota</taxon>
        <taxon>Clostridia</taxon>
        <taxon>Eubacteriales</taxon>
        <taxon>Oscillospiraceae</taxon>
        <taxon>Oscillibacter</taxon>
    </lineage>
</organism>
<dbReference type="PANTHER" id="PTHR30346:SF0">
    <property type="entry name" value="HCA OPERON TRANSCRIPTIONAL ACTIVATOR HCAR"/>
    <property type="match status" value="1"/>
</dbReference>
<dbReference type="SUPFAM" id="SSF53850">
    <property type="entry name" value="Periplasmic binding protein-like II"/>
    <property type="match status" value="1"/>
</dbReference>
<dbReference type="Gene3D" id="3.40.190.290">
    <property type="match status" value="1"/>
</dbReference>
<evidence type="ECO:0000256" key="4">
    <source>
        <dbReference type="ARBA" id="ARBA00023163"/>
    </source>
</evidence>
<protein>
    <submittedName>
        <fullName evidence="6">LysR family transcriptional regulator</fullName>
    </submittedName>
</protein>
<feature type="domain" description="HTH lysR-type" evidence="5">
    <location>
        <begin position="1"/>
        <end position="58"/>
    </location>
</feature>
<reference evidence="6 7" key="1">
    <citation type="journal article" date="2021" name="Sci. Rep.">
        <title>The distribution of antibiotic resistance genes in chicken gut microbiota commensals.</title>
        <authorList>
            <person name="Juricova H."/>
            <person name="Matiasovicova J."/>
            <person name="Kubasova T."/>
            <person name="Cejkova D."/>
            <person name="Rychlik I."/>
        </authorList>
    </citation>
    <scope>NUCLEOTIDE SEQUENCE [LARGE SCALE GENOMIC DNA]</scope>
    <source>
        <strain evidence="6 7">An411</strain>
    </source>
</reference>
<evidence type="ECO:0000256" key="2">
    <source>
        <dbReference type="ARBA" id="ARBA00023015"/>
    </source>
</evidence>
<comment type="similarity">
    <text evidence="1">Belongs to the LysR transcriptional regulatory family.</text>
</comment>
<dbReference type="InterPro" id="IPR036390">
    <property type="entry name" value="WH_DNA-bd_sf"/>
</dbReference>
<evidence type="ECO:0000313" key="7">
    <source>
        <dbReference type="Proteomes" id="UP000719500"/>
    </source>
</evidence>
<dbReference type="InterPro" id="IPR005119">
    <property type="entry name" value="LysR_subst-bd"/>
</dbReference>
<keyword evidence="2" id="KW-0805">Transcription regulation</keyword>
<evidence type="ECO:0000259" key="5">
    <source>
        <dbReference type="PROSITE" id="PS50931"/>
    </source>
</evidence>
<dbReference type="EMBL" id="JACSNX010000005">
    <property type="protein sequence ID" value="MBM6850923.1"/>
    <property type="molecule type" value="Genomic_DNA"/>
</dbReference>
<dbReference type="SUPFAM" id="SSF46785">
    <property type="entry name" value="Winged helix' DNA-binding domain"/>
    <property type="match status" value="1"/>
</dbReference>
<comment type="caution">
    <text evidence="6">The sequence shown here is derived from an EMBL/GenBank/DDBJ whole genome shotgun (WGS) entry which is preliminary data.</text>
</comment>
<dbReference type="Gene3D" id="1.10.10.10">
    <property type="entry name" value="Winged helix-like DNA-binding domain superfamily/Winged helix DNA-binding domain"/>
    <property type="match status" value="1"/>
</dbReference>
<keyword evidence="4" id="KW-0804">Transcription</keyword>
<dbReference type="InterPro" id="IPR036388">
    <property type="entry name" value="WH-like_DNA-bd_sf"/>
</dbReference>
<name>A0ABS2FV38_9FIRM</name>
<proteinExistence type="inferred from homology"/>
<dbReference type="CDD" id="cd05466">
    <property type="entry name" value="PBP2_LTTR_substrate"/>
    <property type="match status" value="1"/>
</dbReference>
<dbReference type="RefSeq" id="WP_204803419.1">
    <property type="nucleotide sequence ID" value="NZ_JACSNX010000005.1"/>
</dbReference>
<evidence type="ECO:0000313" key="6">
    <source>
        <dbReference type="EMBL" id="MBM6850923.1"/>
    </source>
</evidence>
<evidence type="ECO:0000256" key="3">
    <source>
        <dbReference type="ARBA" id="ARBA00023125"/>
    </source>
</evidence>
<gene>
    <name evidence="6" type="ORF">H9X91_05655</name>
</gene>